<feature type="transmembrane region" description="Helical" evidence="2">
    <location>
        <begin position="559"/>
        <end position="577"/>
    </location>
</feature>
<feature type="transmembrane region" description="Helical" evidence="2">
    <location>
        <begin position="881"/>
        <end position="900"/>
    </location>
</feature>
<feature type="transmembrane region" description="Helical" evidence="2">
    <location>
        <begin position="455"/>
        <end position="475"/>
    </location>
</feature>
<dbReference type="Pfam" id="PF00873">
    <property type="entry name" value="ACR_tran"/>
    <property type="match status" value="2"/>
</dbReference>
<evidence type="ECO:0000313" key="4">
    <source>
        <dbReference type="Proteomes" id="UP000034196"/>
    </source>
</evidence>
<dbReference type="EMBL" id="LAVA02000058">
    <property type="protein sequence ID" value="OIJ65389.1"/>
    <property type="molecule type" value="Genomic_DNA"/>
</dbReference>
<feature type="transmembrane region" description="Helical" evidence="2">
    <location>
        <begin position="410"/>
        <end position="434"/>
    </location>
</feature>
<dbReference type="GO" id="GO:0005886">
    <property type="term" value="C:plasma membrane"/>
    <property type="evidence" value="ECO:0007669"/>
    <property type="project" value="TreeGrafter"/>
</dbReference>
<dbReference type="Gene3D" id="3.30.70.1440">
    <property type="entry name" value="Multidrug efflux transporter AcrB pore domain"/>
    <property type="match status" value="1"/>
</dbReference>
<accession>A0A1J4NVY5</accession>
<feature type="region of interest" description="Disordered" evidence="1">
    <location>
        <begin position="249"/>
        <end position="276"/>
    </location>
</feature>
<feature type="transmembrane region" description="Helical" evidence="2">
    <location>
        <begin position="1012"/>
        <end position="1037"/>
    </location>
</feature>
<dbReference type="PANTHER" id="PTHR32063:SF0">
    <property type="entry name" value="SWARMING MOTILITY PROTEIN SWRC"/>
    <property type="match status" value="1"/>
</dbReference>
<name>A0A1J4NVY5_9ACTN</name>
<dbReference type="OrthoDB" id="3306666at2"/>
<comment type="caution">
    <text evidence="3">The sequence shown here is derived from an EMBL/GenBank/DDBJ whole genome shotgun (WGS) entry which is preliminary data.</text>
</comment>
<dbReference type="InterPro" id="IPR001036">
    <property type="entry name" value="Acrflvin-R"/>
</dbReference>
<feature type="transmembrane region" description="Helical" evidence="2">
    <location>
        <begin position="979"/>
        <end position="1000"/>
    </location>
</feature>
<feature type="compositionally biased region" description="Gly residues" evidence="1">
    <location>
        <begin position="250"/>
        <end position="269"/>
    </location>
</feature>
<keyword evidence="2" id="KW-0812">Transmembrane</keyword>
<evidence type="ECO:0000256" key="1">
    <source>
        <dbReference type="SAM" id="MobiDB-lite"/>
    </source>
</evidence>
<feature type="region of interest" description="Disordered" evidence="1">
    <location>
        <begin position="817"/>
        <end position="847"/>
    </location>
</feature>
<feature type="region of interest" description="Disordered" evidence="1">
    <location>
        <begin position="1041"/>
        <end position="1067"/>
    </location>
</feature>
<evidence type="ECO:0000256" key="2">
    <source>
        <dbReference type="SAM" id="Phobius"/>
    </source>
</evidence>
<dbReference type="PRINTS" id="PR00702">
    <property type="entry name" value="ACRIFLAVINRP"/>
</dbReference>
<dbReference type="SUPFAM" id="SSF82714">
    <property type="entry name" value="Multidrug efflux transporter AcrB TolC docking domain, DN and DC subdomains"/>
    <property type="match status" value="1"/>
</dbReference>
<organism evidence="3 4">
    <name type="scientific">Streptomyces mangrovisoli</name>
    <dbReference type="NCBI Taxonomy" id="1428628"/>
    <lineage>
        <taxon>Bacteria</taxon>
        <taxon>Bacillati</taxon>
        <taxon>Actinomycetota</taxon>
        <taxon>Actinomycetes</taxon>
        <taxon>Kitasatosporales</taxon>
        <taxon>Streptomycetaceae</taxon>
        <taxon>Streptomyces</taxon>
    </lineage>
</organism>
<dbReference type="SUPFAM" id="SSF82693">
    <property type="entry name" value="Multidrug efflux transporter AcrB pore domain, PN1, PN2, PC1 and PC2 subdomains"/>
    <property type="match status" value="3"/>
</dbReference>
<feature type="transmembrane region" description="Helical" evidence="2">
    <location>
        <begin position="933"/>
        <end position="958"/>
    </location>
</feature>
<dbReference type="RefSeq" id="WP_046588186.1">
    <property type="nucleotide sequence ID" value="NZ_LAVA02000058.1"/>
</dbReference>
<dbReference type="Gene3D" id="3.30.70.1320">
    <property type="entry name" value="Multidrug efflux transporter AcrB pore domain like"/>
    <property type="match status" value="1"/>
</dbReference>
<feature type="transmembrane region" description="Helical" evidence="2">
    <location>
        <begin position="358"/>
        <end position="377"/>
    </location>
</feature>
<feature type="compositionally biased region" description="Basic residues" evidence="1">
    <location>
        <begin position="1042"/>
        <end position="1051"/>
    </location>
</feature>
<dbReference type="STRING" id="1428628.WN71_024290"/>
<dbReference type="GO" id="GO:0042910">
    <property type="term" value="F:xenobiotic transmembrane transporter activity"/>
    <property type="evidence" value="ECO:0007669"/>
    <property type="project" value="TreeGrafter"/>
</dbReference>
<feature type="transmembrane region" description="Helical" evidence="2">
    <location>
        <begin position="384"/>
        <end position="404"/>
    </location>
</feature>
<reference evidence="3" key="1">
    <citation type="submission" date="2016-10" db="EMBL/GenBank/DDBJ databases">
        <title>Genome sequence of Streptomyces mangrovisoli MUSC 149.</title>
        <authorList>
            <person name="Lee L.-H."/>
            <person name="Ser H.-L."/>
        </authorList>
    </citation>
    <scope>NUCLEOTIDE SEQUENCE [LARGE SCALE GENOMIC DNA]</scope>
    <source>
        <strain evidence="3">MUSC 149</strain>
    </source>
</reference>
<feature type="compositionally biased region" description="Basic and acidic residues" evidence="1">
    <location>
        <begin position="1052"/>
        <end position="1061"/>
    </location>
</feature>
<dbReference type="Gene3D" id="3.30.2090.10">
    <property type="entry name" value="Multidrug efflux transporter AcrB TolC docking domain, DN and DC subdomains"/>
    <property type="match status" value="2"/>
</dbReference>
<feature type="compositionally biased region" description="Basic and acidic residues" evidence="1">
    <location>
        <begin position="819"/>
        <end position="830"/>
    </location>
</feature>
<dbReference type="Gene3D" id="1.20.1640.10">
    <property type="entry name" value="Multidrug efflux transporter AcrB transmembrane domain"/>
    <property type="match status" value="2"/>
</dbReference>
<feature type="transmembrane region" description="Helical" evidence="2">
    <location>
        <begin position="487"/>
        <end position="514"/>
    </location>
</feature>
<dbReference type="Proteomes" id="UP000034196">
    <property type="component" value="Unassembled WGS sequence"/>
</dbReference>
<proteinExistence type="predicted"/>
<dbReference type="AlphaFoldDB" id="A0A1J4NVY5"/>
<keyword evidence="4" id="KW-1185">Reference proteome</keyword>
<protein>
    <submittedName>
        <fullName evidence="3">Hydrogenase expression protein</fullName>
    </submittedName>
</protein>
<keyword evidence="2" id="KW-0472">Membrane</keyword>
<dbReference type="InterPro" id="IPR027463">
    <property type="entry name" value="AcrB_DN_DC_subdom"/>
</dbReference>
<sequence length="1067" mass="110084">MSWLSRISVANRKLVALVTLLLVVLGAYSAKSLKQQLLPDLSFPAVTVVGTHEGASPEIVEKQVTEPIEDAVKSVDGVESMTSTSRQGSTTVSVQFDYDADIDDASNKVQQALSRISAQLPQGVDPQVNTGSTDSQPTITLAATSDASQHDLAQALDDDVVPALKDVDGVNDVTVSGERDQVVSIVPDADALKKAGLTTQSISDAVAGLGTSPAGSLDEGKDSVSVSVPHSVASVKDIGNLWLSSASTGTGSGATAGSGAATGMGGASTGGTSTASPVQLKDVAEVKLTEATATSLTRTDGKASLGVAVTMDHNGSSASISDDVRAQIADLEHKLGHNARLTVVSDSGPQVSKSVSGLFEEGLLGLLMAVLVIVLFLRSARSTLVTAVSIPLSLLIALTALWIGDYSLNVLTLGGLTIAVGRVVDDSIVVLENIKRHLGYGEDKRRAVLGAVREVSSAVTASTLTTVAVFLPVAFVSGMVGELFGPFAVTVVVAMAASLLVALTLVPALAYWFLKPPADAIGADPDEYRARVEAEERHGFLQRVYLPVINWSVRRRRTVLSAAVALFVITVAMVGTLKTSFLGDSGSTSLNVTQTMPAGSSLSATDAAAKKAESVIKDIDGVASYQVTVGSSSAGFSGSTSNASSASYTVVTDSEDVTDRVQDTLRDRLDALHGAGTFTLAAGGGVGSDSDVEVVVHADDDATLRTATKSVESALKKLDSLSEVTSDLSEESPQITVAPKGEKSAELGLTAASLAQSVGQALQGTTAGQVTLDGRQDDVVVHGTDDRPTSLGTLRDLDITVGGETVRLGDVATVSRTEAPVERTRTDGERTNTVSATPAGDDTGTASTDVRSALDALDLPSGASYTMGGVTSEQSEAFGQLALAIAAAIALVFLLLIATFRSVRQTLVLLVSIPFAATGAIGLLAVTGTPLGIAALIGLLMLIGIVVTNAVVLLDLVNQYRRQGMSVHDAVVEGGLRRLRPIVMTALATIFALLPMALGITGSSGFISQPLAVVVIGGLLSSTLLTLVLIPTLYTMVETRRERRQARKDRRRTPEAPRPAEPEPVLS</sequence>
<keyword evidence="2" id="KW-1133">Transmembrane helix</keyword>
<dbReference type="PANTHER" id="PTHR32063">
    <property type="match status" value="1"/>
</dbReference>
<dbReference type="Gene3D" id="3.30.70.1430">
    <property type="entry name" value="Multidrug efflux transporter AcrB pore domain"/>
    <property type="match status" value="2"/>
</dbReference>
<dbReference type="SUPFAM" id="SSF82866">
    <property type="entry name" value="Multidrug efflux transporter AcrB transmembrane domain"/>
    <property type="match status" value="2"/>
</dbReference>
<feature type="transmembrane region" description="Helical" evidence="2">
    <location>
        <begin position="907"/>
        <end position="927"/>
    </location>
</feature>
<gene>
    <name evidence="3" type="ORF">WN71_024290</name>
</gene>
<evidence type="ECO:0000313" key="3">
    <source>
        <dbReference type="EMBL" id="OIJ65389.1"/>
    </source>
</evidence>